<dbReference type="EMBL" id="BKAW01000009">
    <property type="protein sequence ID" value="GEQ03431.1"/>
    <property type="molecule type" value="Genomic_DNA"/>
</dbReference>
<organism evidence="2 3">
    <name type="scientific">Staphylococcus ureilyticus</name>
    <name type="common">Staphylococcus cohnii subsp. urealyticus</name>
    <dbReference type="NCBI Taxonomy" id="94138"/>
    <lineage>
        <taxon>Bacteria</taxon>
        <taxon>Bacillati</taxon>
        <taxon>Bacillota</taxon>
        <taxon>Bacilli</taxon>
        <taxon>Bacillales</taxon>
        <taxon>Staphylococcaceae</taxon>
        <taxon>Staphylococcus</taxon>
        <taxon>Staphylococcus cohnii species complex</taxon>
    </lineage>
</organism>
<keyword evidence="1" id="KW-0732">Signal</keyword>
<name>A0AB34AJV2_STAUR</name>
<dbReference type="Proteomes" id="UP000321839">
    <property type="component" value="Unassembled WGS sequence"/>
</dbReference>
<feature type="chain" id="PRO_5044189024" evidence="1">
    <location>
        <begin position="20"/>
        <end position="116"/>
    </location>
</feature>
<accession>A0AB34AJV2</accession>
<dbReference type="RefSeq" id="WP_069813107.1">
    <property type="nucleotide sequence ID" value="NZ_BKAW01000009.1"/>
</dbReference>
<feature type="signal peptide" evidence="1">
    <location>
        <begin position="1"/>
        <end position="19"/>
    </location>
</feature>
<gene>
    <name evidence="2" type="ORF">SCO02_18720</name>
</gene>
<evidence type="ECO:0000313" key="3">
    <source>
        <dbReference type="Proteomes" id="UP000321839"/>
    </source>
</evidence>
<comment type="caution">
    <text evidence="2">The sequence shown here is derived from an EMBL/GenBank/DDBJ whole genome shotgun (WGS) entry which is preliminary data.</text>
</comment>
<evidence type="ECO:0000313" key="2">
    <source>
        <dbReference type="EMBL" id="GEQ03431.1"/>
    </source>
</evidence>
<keyword evidence="3" id="KW-1185">Reference proteome</keyword>
<dbReference type="AlphaFoldDB" id="A0AB34AJV2"/>
<reference evidence="2 3" key="1">
    <citation type="submission" date="2019-07" db="EMBL/GenBank/DDBJ databases">
        <title>Whole genome shotgun sequence of Staphylococcus cohnii subsp. urealyticus NBRC 109766.</title>
        <authorList>
            <person name="Hosoyama A."/>
            <person name="Uohara A."/>
            <person name="Ohji S."/>
            <person name="Ichikawa N."/>
        </authorList>
    </citation>
    <scope>NUCLEOTIDE SEQUENCE [LARGE SCALE GENOMIC DNA]</scope>
    <source>
        <strain evidence="2 3">NBRC 109766</strain>
    </source>
</reference>
<proteinExistence type="predicted"/>
<sequence length="116" mass="12698">MKKLFIICLSSLFLLTACGSKVDGTYSNNDMSITADSESDNASLHLNAMESEGFLGIGESDGTIDGNINSDEKVMTFSLEGEQMKLNYKVKGDKLVIENPTQYGNEDDTLELTKEE</sequence>
<protein>
    <submittedName>
        <fullName evidence="2">Uncharacterized protein</fullName>
    </submittedName>
</protein>
<dbReference type="PROSITE" id="PS51257">
    <property type="entry name" value="PROKAR_LIPOPROTEIN"/>
    <property type="match status" value="1"/>
</dbReference>
<evidence type="ECO:0000256" key="1">
    <source>
        <dbReference type="SAM" id="SignalP"/>
    </source>
</evidence>